<evidence type="ECO:0000313" key="2">
    <source>
        <dbReference type="EMBL" id="JAD57141.1"/>
    </source>
</evidence>
<proteinExistence type="predicted"/>
<evidence type="ECO:0000256" key="1">
    <source>
        <dbReference type="SAM" id="MobiDB-lite"/>
    </source>
</evidence>
<reference evidence="2" key="2">
    <citation type="journal article" date="2015" name="Data Brief">
        <title>Shoot transcriptome of the giant reed, Arundo donax.</title>
        <authorList>
            <person name="Barrero R.A."/>
            <person name="Guerrero F.D."/>
            <person name="Moolhuijzen P."/>
            <person name="Goolsby J.A."/>
            <person name="Tidwell J."/>
            <person name="Bellgard S.E."/>
            <person name="Bellgard M.I."/>
        </authorList>
    </citation>
    <scope>NUCLEOTIDE SEQUENCE</scope>
    <source>
        <tissue evidence="2">Shoot tissue taken approximately 20 cm above the soil surface</tissue>
    </source>
</reference>
<dbReference type="EMBL" id="GBRH01240754">
    <property type="protein sequence ID" value="JAD57141.1"/>
    <property type="molecule type" value="Transcribed_RNA"/>
</dbReference>
<accession>A0A0A9B1C3</accession>
<organism evidence="2">
    <name type="scientific">Arundo donax</name>
    <name type="common">Giant reed</name>
    <name type="synonym">Donax arundinaceus</name>
    <dbReference type="NCBI Taxonomy" id="35708"/>
    <lineage>
        <taxon>Eukaryota</taxon>
        <taxon>Viridiplantae</taxon>
        <taxon>Streptophyta</taxon>
        <taxon>Embryophyta</taxon>
        <taxon>Tracheophyta</taxon>
        <taxon>Spermatophyta</taxon>
        <taxon>Magnoliopsida</taxon>
        <taxon>Liliopsida</taxon>
        <taxon>Poales</taxon>
        <taxon>Poaceae</taxon>
        <taxon>PACMAD clade</taxon>
        <taxon>Arundinoideae</taxon>
        <taxon>Arundineae</taxon>
        <taxon>Arundo</taxon>
    </lineage>
</organism>
<name>A0A0A9B1C3_ARUDO</name>
<reference evidence="2" key="1">
    <citation type="submission" date="2014-09" db="EMBL/GenBank/DDBJ databases">
        <authorList>
            <person name="Magalhaes I.L.F."/>
            <person name="Oliveira U."/>
            <person name="Santos F.R."/>
            <person name="Vidigal T.H.D.A."/>
            <person name="Brescovit A.D."/>
            <person name="Santos A.J."/>
        </authorList>
    </citation>
    <scope>NUCLEOTIDE SEQUENCE</scope>
    <source>
        <tissue evidence="2">Shoot tissue taken approximately 20 cm above the soil surface</tissue>
    </source>
</reference>
<protein>
    <submittedName>
        <fullName evidence="2">Uncharacterized protein</fullName>
    </submittedName>
</protein>
<dbReference type="AlphaFoldDB" id="A0A0A9B1C3"/>
<sequence length="53" mass="5487">MAHGLGGKASGPCVGARKERSGPTGAEGAEEVEAEERLGGQPRQNTAEPRKDR</sequence>
<feature type="region of interest" description="Disordered" evidence="1">
    <location>
        <begin position="1"/>
        <end position="53"/>
    </location>
</feature>